<keyword evidence="2" id="KW-1185">Reference proteome</keyword>
<dbReference type="STRING" id="1391654.AKJ09_07592"/>
<sequence length="63" mass="6641">MGGHIAGPDGKVVPRPQIARVGHPIGRIGARTNAFARSTEDAGEAAREVTSRISARLGHGDRW</sequence>
<dbReference type="Proteomes" id="UP000064967">
    <property type="component" value="Chromosome"/>
</dbReference>
<accession>A0A0K1Q5D1</accession>
<dbReference type="EMBL" id="CP012333">
    <property type="protein sequence ID" value="AKV00929.1"/>
    <property type="molecule type" value="Genomic_DNA"/>
</dbReference>
<evidence type="ECO:0000313" key="1">
    <source>
        <dbReference type="EMBL" id="AKV00929.1"/>
    </source>
</evidence>
<gene>
    <name evidence="1" type="ORF">AKJ09_07592</name>
</gene>
<reference evidence="1 2" key="1">
    <citation type="submission" date="2015-08" db="EMBL/GenBank/DDBJ databases">
        <authorList>
            <person name="Babu N.S."/>
            <person name="Beckwith C.J."/>
            <person name="Beseler K.G."/>
            <person name="Brison A."/>
            <person name="Carone J.V."/>
            <person name="Caskin T.P."/>
            <person name="Diamond M."/>
            <person name="Durham M.E."/>
            <person name="Foxe J.M."/>
            <person name="Go M."/>
            <person name="Henderson B.A."/>
            <person name="Jones I.B."/>
            <person name="McGettigan J.A."/>
            <person name="Micheletti S.J."/>
            <person name="Nasrallah M.E."/>
            <person name="Ortiz D."/>
            <person name="Piller C.R."/>
            <person name="Privatt S.R."/>
            <person name="Schneider S.L."/>
            <person name="Sharp S."/>
            <person name="Smith T.C."/>
            <person name="Stanton J.D."/>
            <person name="Ullery H.E."/>
            <person name="Wilson R.J."/>
            <person name="Serrano M.G."/>
            <person name="Buck G."/>
            <person name="Lee V."/>
            <person name="Wang Y."/>
            <person name="Carvalho R."/>
            <person name="Voegtly L."/>
            <person name="Shi R."/>
            <person name="Duckworth R."/>
            <person name="Johnson A."/>
            <person name="Loviza R."/>
            <person name="Walstead R."/>
            <person name="Shah Z."/>
            <person name="Kiflezghi M."/>
            <person name="Wade K."/>
            <person name="Ball S.L."/>
            <person name="Bradley K.W."/>
            <person name="Asai D.J."/>
            <person name="Bowman C.A."/>
            <person name="Russell D.A."/>
            <person name="Pope W.H."/>
            <person name="Jacobs-Sera D."/>
            <person name="Hendrix R.W."/>
            <person name="Hatfull G.F."/>
        </authorList>
    </citation>
    <scope>NUCLEOTIDE SEQUENCE [LARGE SCALE GENOMIC DNA]</scope>
    <source>
        <strain evidence="1 2">DSM 27648</strain>
    </source>
</reference>
<evidence type="ECO:0000313" key="2">
    <source>
        <dbReference type="Proteomes" id="UP000064967"/>
    </source>
</evidence>
<proteinExistence type="predicted"/>
<dbReference type="KEGG" id="llu:AKJ09_07592"/>
<dbReference type="AlphaFoldDB" id="A0A0K1Q5D1"/>
<organism evidence="1 2">
    <name type="scientific">Labilithrix luteola</name>
    <dbReference type="NCBI Taxonomy" id="1391654"/>
    <lineage>
        <taxon>Bacteria</taxon>
        <taxon>Pseudomonadati</taxon>
        <taxon>Myxococcota</taxon>
        <taxon>Polyangia</taxon>
        <taxon>Polyangiales</taxon>
        <taxon>Labilitrichaceae</taxon>
        <taxon>Labilithrix</taxon>
    </lineage>
</organism>
<protein>
    <submittedName>
        <fullName evidence="1">Uncharacterized protein</fullName>
    </submittedName>
</protein>
<name>A0A0K1Q5D1_9BACT</name>